<evidence type="ECO:0000313" key="2">
    <source>
        <dbReference type="Proteomes" id="UP000018948"/>
    </source>
</evidence>
<accession>W2ZZS8</accession>
<protein>
    <submittedName>
        <fullName evidence="1">Uncharacterized protein</fullName>
    </submittedName>
</protein>
<proteinExistence type="predicted"/>
<sequence>MQETVRRVEPIAAGNLASLETLVTAAQCGVTYTEYASKLRALTILDCPKKAQIGVYEKRLKPGTPPHQLTTVLPTAILKSCKTEIAIFQNGWKSDHGTPMPQHGLTVKYGTIFYEVKMLNAMRRWHEAITNFEVIEAAIKWVNTCDLCQWTTGETYWSEGLMHLDEVASHLRALNVLDEKFWITSLYHTSCVEERCIDFMVSSILARNRDVGSIFTIPANIFRLPVYSTEEISALDV</sequence>
<evidence type="ECO:0000313" key="1">
    <source>
        <dbReference type="EMBL" id="ETP52783.1"/>
    </source>
</evidence>
<name>W2ZZS8_PHYNI</name>
<reference evidence="1 2" key="1">
    <citation type="submission" date="2013-11" db="EMBL/GenBank/DDBJ databases">
        <title>The Genome Sequence of Phytophthora parasitica P10297.</title>
        <authorList>
            <consortium name="The Broad Institute Genomics Platform"/>
            <person name="Russ C."/>
            <person name="Tyler B."/>
            <person name="Panabieres F."/>
            <person name="Shan W."/>
            <person name="Tripathy S."/>
            <person name="Grunwald N."/>
            <person name="Machado M."/>
            <person name="Johnson C.S."/>
            <person name="Walker B."/>
            <person name="Young S.K."/>
            <person name="Zeng Q."/>
            <person name="Gargeya S."/>
            <person name="Fitzgerald M."/>
            <person name="Haas B."/>
            <person name="Abouelleil A."/>
            <person name="Allen A.W."/>
            <person name="Alvarado L."/>
            <person name="Arachchi H.M."/>
            <person name="Berlin A.M."/>
            <person name="Chapman S.B."/>
            <person name="Gainer-Dewar J."/>
            <person name="Goldberg J."/>
            <person name="Griggs A."/>
            <person name="Gujja S."/>
            <person name="Hansen M."/>
            <person name="Howarth C."/>
            <person name="Imamovic A."/>
            <person name="Ireland A."/>
            <person name="Larimer J."/>
            <person name="McCowan C."/>
            <person name="Murphy C."/>
            <person name="Pearson M."/>
            <person name="Poon T.W."/>
            <person name="Priest M."/>
            <person name="Roberts A."/>
            <person name="Saif S."/>
            <person name="Shea T."/>
            <person name="Sisk P."/>
            <person name="Sykes S."/>
            <person name="Wortman J."/>
            <person name="Nusbaum C."/>
            <person name="Birren B."/>
        </authorList>
    </citation>
    <scope>NUCLEOTIDE SEQUENCE [LARGE SCALE GENOMIC DNA]</scope>
    <source>
        <strain evidence="1 2">P10297</strain>
    </source>
</reference>
<dbReference type="EMBL" id="ANIY01000462">
    <property type="protein sequence ID" value="ETP52783.1"/>
    <property type="molecule type" value="Genomic_DNA"/>
</dbReference>
<dbReference type="Proteomes" id="UP000018948">
    <property type="component" value="Unassembled WGS sequence"/>
</dbReference>
<gene>
    <name evidence="1" type="ORF">F442_02248</name>
</gene>
<organism evidence="1 2">
    <name type="scientific">Phytophthora nicotianae P10297</name>
    <dbReference type="NCBI Taxonomy" id="1317064"/>
    <lineage>
        <taxon>Eukaryota</taxon>
        <taxon>Sar</taxon>
        <taxon>Stramenopiles</taxon>
        <taxon>Oomycota</taxon>
        <taxon>Peronosporomycetes</taxon>
        <taxon>Peronosporales</taxon>
        <taxon>Peronosporaceae</taxon>
        <taxon>Phytophthora</taxon>
    </lineage>
</organism>
<dbReference type="AlphaFoldDB" id="W2ZZS8"/>
<comment type="caution">
    <text evidence="1">The sequence shown here is derived from an EMBL/GenBank/DDBJ whole genome shotgun (WGS) entry which is preliminary data.</text>
</comment>